<dbReference type="RefSeq" id="WP_259427848.1">
    <property type="nucleotide sequence ID" value="NZ_JANWTC010000006.1"/>
</dbReference>
<protein>
    <submittedName>
        <fullName evidence="2">Uncharacterized protein</fullName>
    </submittedName>
</protein>
<sequence length="78" mass="9323">MKIADIRFVETKNYLDSDMDVYEVVHNRRSYRVNHHRSHSGEQWMEKLNHPSGRPVRRGSQVSQALIAKVKKFRETRD</sequence>
<dbReference type="EMBL" id="JANWTC010000006">
    <property type="protein sequence ID" value="MCS5479778.1"/>
    <property type="molecule type" value="Genomic_DNA"/>
</dbReference>
<keyword evidence="3" id="KW-1185">Reference proteome</keyword>
<gene>
    <name evidence="2" type="ORF">NYP18_08910</name>
</gene>
<evidence type="ECO:0000313" key="2">
    <source>
        <dbReference type="EMBL" id="MCS5479778.1"/>
    </source>
</evidence>
<dbReference type="Proteomes" id="UP001205965">
    <property type="component" value="Unassembled WGS sequence"/>
</dbReference>
<name>A0ABT2FZ84_9CORY</name>
<evidence type="ECO:0000256" key="1">
    <source>
        <dbReference type="SAM" id="MobiDB-lite"/>
    </source>
</evidence>
<comment type="caution">
    <text evidence="2">The sequence shown here is derived from an EMBL/GenBank/DDBJ whole genome shotgun (WGS) entry which is preliminary data.</text>
</comment>
<organism evidence="2 3">
    <name type="scientific">Corynebacterium lemuris</name>
    <dbReference type="NCBI Taxonomy" id="1859292"/>
    <lineage>
        <taxon>Bacteria</taxon>
        <taxon>Bacillati</taxon>
        <taxon>Actinomycetota</taxon>
        <taxon>Actinomycetes</taxon>
        <taxon>Mycobacteriales</taxon>
        <taxon>Corynebacteriaceae</taxon>
        <taxon>Corynebacterium</taxon>
    </lineage>
</organism>
<accession>A0ABT2FZ84</accession>
<reference evidence="2 3" key="1">
    <citation type="submission" date="2022-08" db="EMBL/GenBank/DDBJ databases">
        <title>YIM 101645 draft genome.</title>
        <authorList>
            <person name="Chen X."/>
        </authorList>
    </citation>
    <scope>NUCLEOTIDE SEQUENCE [LARGE SCALE GENOMIC DNA]</scope>
    <source>
        <strain evidence="2 3">YIM 101645</strain>
    </source>
</reference>
<feature type="region of interest" description="Disordered" evidence="1">
    <location>
        <begin position="33"/>
        <end position="63"/>
    </location>
</feature>
<evidence type="ECO:0000313" key="3">
    <source>
        <dbReference type="Proteomes" id="UP001205965"/>
    </source>
</evidence>
<proteinExistence type="predicted"/>